<evidence type="ECO:0000256" key="5">
    <source>
        <dbReference type="ARBA" id="ARBA00047770"/>
    </source>
</evidence>
<keyword evidence="9" id="KW-1185">Reference proteome</keyword>
<feature type="region of interest" description="Disordered" evidence="6">
    <location>
        <begin position="1"/>
        <end position="38"/>
    </location>
</feature>
<reference evidence="8 9" key="1">
    <citation type="journal article" date="2023" name="Commun. Biol.">
        <title>Genome analysis of Parmales, the sister group of diatoms, reveals the evolutionary specialization of diatoms from phago-mixotrophs to photoautotrophs.</title>
        <authorList>
            <person name="Ban H."/>
            <person name="Sato S."/>
            <person name="Yoshikawa S."/>
            <person name="Yamada K."/>
            <person name="Nakamura Y."/>
            <person name="Ichinomiya M."/>
            <person name="Sato N."/>
            <person name="Blanc-Mathieu R."/>
            <person name="Endo H."/>
            <person name="Kuwata A."/>
            <person name="Ogata H."/>
        </authorList>
    </citation>
    <scope>NUCLEOTIDE SEQUENCE [LARGE SCALE GENOMIC DNA]</scope>
</reference>
<evidence type="ECO:0000256" key="3">
    <source>
        <dbReference type="ARBA" id="ARBA00022853"/>
    </source>
</evidence>
<comment type="catalytic activity">
    <reaction evidence="5">
        <text>L-lysyl(79)-[histone H3] + 3 S-adenosyl-L-methionine = N(6),N(6),N(6)-trimethyl-L-lysyl(79)-[histone H3] + 3 S-adenosyl-L-homocysteine + 3 H(+)</text>
        <dbReference type="Rhea" id="RHEA:60328"/>
        <dbReference type="Rhea" id="RHEA-COMP:15549"/>
        <dbReference type="Rhea" id="RHEA-COMP:15552"/>
        <dbReference type="ChEBI" id="CHEBI:15378"/>
        <dbReference type="ChEBI" id="CHEBI:29969"/>
        <dbReference type="ChEBI" id="CHEBI:57856"/>
        <dbReference type="ChEBI" id="CHEBI:59789"/>
        <dbReference type="ChEBI" id="CHEBI:61961"/>
        <dbReference type="EC" id="2.1.1.360"/>
    </reaction>
</comment>
<gene>
    <name evidence="8" type="ORF">TeGR_g7918</name>
</gene>
<dbReference type="Pfam" id="PF08123">
    <property type="entry name" value="DOT1"/>
    <property type="match status" value="1"/>
</dbReference>
<evidence type="ECO:0000259" key="7">
    <source>
        <dbReference type="Pfam" id="PF08123"/>
    </source>
</evidence>
<feature type="domain" description="DOT1" evidence="7">
    <location>
        <begin position="74"/>
        <end position="232"/>
    </location>
</feature>
<evidence type="ECO:0000256" key="6">
    <source>
        <dbReference type="SAM" id="MobiDB-lite"/>
    </source>
</evidence>
<name>A0ABQ6MCF3_9STRA</name>
<evidence type="ECO:0000313" key="8">
    <source>
        <dbReference type="EMBL" id="GMI23773.1"/>
    </source>
</evidence>
<sequence>MSDSDSDGSIPPPVSSLDLESSTDADLLPSRPPPTLSPEAELFKTLYDDRLPSNHGKVLSRTERKREGYISPTLTYGEIRFDTFEELFNLLREKNLLPSEGGTFVDVGCGIGKPVFAAALLHDFQKCTGIEILEDCYRCAVETLAFWTSDIKPLLNEDRVLPENLKFSFLNNDATLVDWSGADVVFMNSTMFNMALMLKLSVQCRALREGAIIVTTTRKIVGRQFELVHEEKMEESWGEAQVYVFRRLAN</sequence>
<dbReference type="EMBL" id="BRYB01003983">
    <property type="protein sequence ID" value="GMI23773.1"/>
    <property type="molecule type" value="Genomic_DNA"/>
</dbReference>
<dbReference type="InterPro" id="IPR030445">
    <property type="entry name" value="H3-K79_meTrfase"/>
</dbReference>
<organism evidence="8 9">
    <name type="scientific">Tetraparma gracilis</name>
    <dbReference type="NCBI Taxonomy" id="2962635"/>
    <lineage>
        <taxon>Eukaryota</taxon>
        <taxon>Sar</taxon>
        <taxon>Stramenopiles</taxon>
        <taxon>Ochrophyta</taxon>
        <taxon>Bolidophyceae</taxon>
        <taxon>Parmales</taxon>
        <taxon>Triparmaceae</taxon>
        <taxon>Tetraparma</taxon>
    </lineage>
</organism>
<accession>A0ABQ6MCF3</accession>
<evidence type="ECO:0000313" key="9">
    <source>
        <dbReference type="Proteomes" id="UP001165060"/>
    </source>
</evidence>
<dbReference type="CDD" id="cd02440">
    <property type="entry name" value="AdoMet_MTases"/>
    <property type="match status" value="1"/>
</dbReference>
<dbReference type="PANTHER" id="PTHR21451:SF19">
    <property type="entry name" value="ACTIVATED IN BLOCKED UNFOLDED PROTEIN RESPONSE"/>
    <property type="match status" value="1"/>
</dbReference>
<dbReference type="Proteomes" id="UP001165060">
    <property type="component" value="Unassembled WGS sequence"/>
</dbReference>
<dbReference type="InterPro" id="IPR025789">
    <property type="entry name" value="DOT1_dom"/>
</dbReference>
<evidence type="ECO:0000256" key="2">
    <source>
        <dbReference type="ARBA" id="ARBA00020987"/>
    </source>
</evidence>
<dbReference type="EC" id="2.1.1.360" evidence="1"/>
<evidence type="ECO:0000256" key="4">
    <source>
        <dbReference type="ARBA" id="ARBA00029821"/>
    </source>
</evidence>
<dbReference type="SUPFAM" id="SSF53335">
    <property type="entry name" value="S-adenosyl-L-methionine-dependent methyltransferases"/>
    <property type="match status" value="1"/>
</dbReference>
<keyword evidence="3" id="KW-0156">Chromatin regulator</keyword>
<proteinExistence type="predicted"/>
<dbReference type="PANTHER" id="PTHR21451">
    <property type="entry name" value="HISTONE H3 METHYLTRANSFERASE"/>
    <property type="match status" value="1"/>
</dbReference>
<protein>
    <recommendedName>
        <fullName evidence="2">Histone-lysine N-methyltransferase, H3 lysine-79 specific</fullName>
        <ecNumber evidence="1">2.1.1.360</ecNumber>
    </recommendedName>
    <alternativeName>
        <fullName evidence="4">Histone H3-K79 methyltransferase</fullName>
    </alternativeName>
</protein>
<dbReference type="InterPro" id="IPR029063">
    <property type="entry name" value="SAM-dependent_MTases_sf"/>
</dbReference>
<comment type="caution">
    <text evidence="8">The sequence shown here is derived from an EMBL/GenBank/DDBJ whole genome shotgun (WGS) entry which is preliminary data.</text>
</comment>
<evidence type="ECO:0000256" key="1">
    <source>
        <dbReference type="ARBA" id="ARBA00012190"/>
    </source>
</evidence>
<dbReference type="Gene3D" id="3.40.50.150">
    <property type="entry name" value="Vaccinia Virus protein VP39"/>
    <property type="match status" value="1"/>
</dbReference>